<feature type="transmembrane region" description="Helical" evidence="6">
    <location>
        <begin position="37"/>
        <end position="62"/>
    </location>
</feature>
<reference evidence="7 8" key="1">
    <citation type="submission" date="2015-12" db="EMBL/GenBank/DDBJ databases">
        <title>Dictyostelia acquired genes for synthesis and detection of signals that induce cell-type specialization by lateral gene transfer from prokaryotes.</title>
        <authorList>
            <person name="Gloeckner G."/>
            <person name="Schaap P."/>
        </authorList>
    </citation>
    <scope>NUCLEOTIDE SEQUENCE [LARGE SCALE GENOMIC DNA]</scope>
    <source>
        <strain evidence="7 8">TK</strain>
    </source>
</reference>
<evidence type="ECO:0000313" key="7">
    <source>
        <dbReference type="EMBL" id="KYQ89951.1"/>
    </source>
</evidence>
<keyword evidence="3 6" id="KW-0812">Transmembrane</keyword>
<dbReference type="InParanoid" id="A0A151Z7L6"/>
<evidence type="ECO:0000256" key="3">
    <source>
        <dbReference type="ARBA" id="ARBA00022692"/>
    </source>
</evidence>
<feature type="transmembrane region" description="Helical" evidence="6">
    <location>
        <begin position="82"/>
        <end position="106"/>
    </location>
</feature>
<evidence type="ECO:0000256" key="1">
    <source>
        <dbReference type="ARBA" id="ARBA00004141"/>
    </source>
</evidence>
<dbReference type="InterPro" id="IPR026767">
    <property type="entry name" value="Tmem151"/>
</dbReference>
<evidence type="ECO:0000256" key="4">
    <source>
        <dbReference type="ARBA" id="ARBA00022989"/>
    </source>
</evidence>
<dbReference type="PANTHER" id="PTHR31893">
    <property type="entry name" value="TRANSMEMBRANE PROTEIN 151 HOMOLOG"/>
    <property type="match status" value="1"/>
</dbReference>
<evidence type="ECO:0008006" key="9">
    <source>
        <dbReference type="Google" id="ProtNLM"/>
    </source>
</evidence>
<dbReference type="AlphaFoldDB" id="A0A151Z7L6"/>
<dbReference type="EMBL" id="LODT01000037">
    <property type="protein sequence ID" value="KYQ89951.1"/>
    <property type="molecule type" value="Genomic_DNA"/>
</dbReference>
<protein>
    <recommendedName>
        <fullName evidence="9">Transmembrane protein</fullName>
    </recommendedName>
</protein>
<sequence length="346" mass="40218">MVYKIKIQEDFGPLDSYFTILKKDKYLKNIDKQNYRFSCFSGLTFGFILWSLLISAFIIALVGTIGLKKKDSDGKMDISTKYILMTILGWIFFGFIYLLGFLRTFFTSIYGSLKSLRNFESDSIHSYIEKVKRIEVEIVVECECYHMETTSTTNSDGSSSSYTQRVTTFRESQIIPVQSYTDLTNPLTVTNLSSKDYSFIDVYFKREWIPADDETSYIIQNVVNELTLKNEKKDSSFEIFVKVNYLYFKPQNNVLFAIESTKIPTLFHHGFYPISSLLLLSYPFELYFASKTCKSKFTFIKSVKAVNPLQQIPIYPIQNPEVEYQLPILQNQPQLLNSKFEFDSKP</sequence>
<comment type="caution">
    <text evidence="7">The sequence shown here is derived from an EMBL/GenBank/DDBJ whole genome shotgun (WGS) entry which is preliminary data.</text>
</comment>
<dbReference type="Proteomes" id="UP000076078">
    <property type="component" value="Unassembled WGS sequence"/>
</dbReference>
<evidence type="ECO:0000256" key="5">
    <source>
        <dbReference type="ARBA" id="ARBA00023136"/>
    </source>
</evidence>
<dbReference type="PANTHER" id="PTHR31893:SF5">
    <property type="entry name" value="TRANSMEMBRANE PROTEIN 151 HOMOLOG"/>
    <property type="match status" value="1"/>
</dbReference>
<gene>
    <name evidence="7" type="ORF">DLAC_08522</name>
</gene>
<comment type="similarity">
    <text evidence="2">Belongs to the TMEM151 family.</text>
</comment>
<dbReference type="OMA" id="REWIPAD"/>
<evidence type="ECO:0000256" key="2">
    <source>
        <dbReference type="ARBA" id="ARBA00009583"/>
    </source>
</evidence>
<evidence type="ECO:0000313" key="8">
    <source>
        <dbReference type="Proteomes" id="UP000076078"/>
    </source>
</evidence>
<proteinExistence type="inferred from homology"/>
<dbReference type="GO" id="GO:0016020">
    <property type="term" value="C:membrane"/>
    <property type="evidence" value="ECO:0007669"/>
    <property type="project" value="UniProtKB-SubCell"/>
</dbReference>
<keyword evidence="8" id="KW-1185">Reference proteome</keyword>
<name>A0A151Z7L6_TIELA</name>
<keyword evidence="4 6" id="KW-1133">Transmembrane helix</keyword>
<comment type="subcellular location">
    <subcellularLocation>
        <location evidence="1">Membrane</location>
        <topology evidence="1">Multi-pass membrane protein</topology>
    </subcellularLocation>
</comment>
<accession>A0A151Z7L6</accession>
<evidence type="ECO:0000256" key="6">
    <source>
        <dbReference type="SAM" id="Phobius"/>
    </source>
</evidence>
<organism evidence="7 8">
    <name type="scientific">Tieghemostelium lacteum</name>
    <name type="common">Slime mold</name>
    <name type="synonym">Dictyostelium lacteum</name>
    <dbReference type="NCBI Taxonomy" id="361077"/>
    <lineage>
        <taxon>Eukaryota</taxon>
        <taxon>Amoebozoa</taxon>
        <taxon>Evosea</taxon>
        <taxon>Eumycetozoa</taxon>
        <taxon>Dictyostelia</taxon>
        <taxon>Dictyosteliales</taxon>
        <taxon>Raperosteliaceae</taxon>
        <taxon>Tieghemostelium</taxon>
    </lineage>
</organism>
<keyword evidence="5 6" id="KW-0472">Membrane</keyword>